<accession>A0A0S4KJQ2</accession>
<name>A0A0S4KJQ2_BODSA</name>
<evidence type="ECO:0000259" key="2">
    <source>
        <dbReference type="Pfam" id="PF04664"/>
    </source>
</evidence>
<dbReference type="InterPro" id="IPR039574">
    <property type="entry name" value="OGFr"/>
</dbReference>
<organism evidence="3 4">
    <name type="scientific">Bodo saltans</name>
    <name type="common">Flagellated protozoan</name>
    <dbReference type="NCBI Taxonomy" id="75058"/>
    <lineage>
        <taxon>Eukaryota</taxon>
        <taxon>Discoba</taxon>
        <taxon>Euglenozoa</taxon>
        <taxon>Kinetoplastea</taxon>
        <taxon>Metakinetoplastina</taxon>
        <taxon>Eubodonida</taxon>
        <taxon>Bodonidae</taxon>
        <taxon>Bodo</taxon>
    </lineage>
</organism>
<comment type="similarity">
    <text evidence="1">Belongs to the opioid growth factor receptor family.</text>
</comment>
<sequence>MDIFRLHATPVGDLEELLQSALPIAPTSETNAIEFYQGSKPMLLKPLPSPTDADNTTDAVELVPVNVMQFHTAMLPPNTTASIDGGGPPSEGFDRLADAEQVELFGYNVVIPSVNALEEAVMIVADHTLNAPPHPPPRDAPCGSLLFPSLLEGNITAEQWKALIRDGPMLDRIHYSYTVMLHFFGWRLHSEETGEVDRHQNWRARYEILNSSAASSLQPSSSSSSSSSSLRLYAVWTRMLRVLLELRMPNYVGRWMRFLLEEFKSSRLLFLLPVWDSVWFPYVRDGKLLFPETIEQLRKHRRKVDVHTSSDEDELLFGTSE</sequence>
<dbReference type="PANTHER" id="PTHR14015:SF2">
    <property type="entry name" value="OPIOID GROWTH FACTOR RECEPTOR (OGFR) CONSERVED DOMAIN-CONTAINING PROTEIN"/>
    <property type="match status" value="1"/>
</dbReference>
<dbReference type="GO" id="GO:0140625">
    <property type="term" value="F:opioid growth factor receptor activity"/>
    <property type="evidence" value="ECO:0007669"/>
    <property type="project" value="InterPro"/>
</dbReference>
<dbReference type="AlphaFoldDB" id="A0A0S4KJQ2"/>
<dbReference type="GO" id="GO:0016020">
    <property type="term" value="C:membrane"/>
    <property type="evidence" value="ECO:0007669"/>
    <property type="project" value="InterPro"/>
</dbReference>
<evidence type="ECO:0000256" key="1">
    <source>
        <dbReference type="ARBA" id="ARBA00010365"/>
    </source>
</evidence>
<dbReference type="OrthoDB" id="9030204at2759"/>
<gene>
    <name evidence="3" type="ORF">BSAL_52670</name>
</gene>
<dbReference type="EMBL" id="CYKH01000090">
    <property type="protein sequence ID" value="CUI11446.1"/>
    <property type="molecule type" value="Genomic_DNA"/>
</dbReference>
<dbReference type="PANTHER" id="PTHR14015">
    <property type="entry name" value="OPIOID GROWTH FACTOR RECEPTOR OGFR ZETA-TYPE OPIOID RECEPTOR"/>
    <property type="match status" value="1"/>
</dbReference>
<keyword evidence="4" id="KW-1185">Reference proteome</keyword>
<evidence type="ECO:0000313" key="3">
    <source>
        <dbReference type="EMBL" id="CUI11446.1"/>
    </source>
</evidence>
<protein>
    <recommendedName>
        <fullName evidence="2">Opioid growth factor receptor (OGFr) conserved domain-containing protein</fullName>
    </recommendedName>
</protein>
<proteinExistence type="inferred from homology"/>
<dbReference type="Proteomes" id="UP000051952">
    <property type="component" value="Unassembled WGS sequence"/>
</dbReference>
<reference evidence="4" key="1">
    <citation type="submission" date="2015-09" db="EMBL/GenBank/DDBJ databases">
        <authorList>
            <consortium name="Pathogen Informatics"/>
        </authorList>
    </citation>
    <scope>NUCLEOTIDE SEQUENCE [LARGE SCALE GENOMIC DNA]</scope>
    <source>
        <strain evidence="4">Lake Konstanz</strain>
    </source>
</reference>
<dbReference type="VEuPathDB" id="TriTrypDB:BSAL_52670"/>
<feature type="domain" description="Opioid growth factor receptor (OGFr) conserved" evidence="2">
    <location>
        <begin position="156"/>
        <end position="262"/>
    </location>
</feature>
<dbReference type="Pfam" id="PF04664">
    <property type="entry name" value="OGFr_N"/>
    <property type="match status" value="1"/>
</dbReference>
<evidence type="ECO:0000313" key="4">
    <source>
        <dbReference type="Proteomes" id="UP000051952"/>
    </source>
</evidence>
<dbReference type="InterPro" id="IPR006757">
    <property type="entry name" value="OGF_rcpt"/>
</dbReference>